<sequence length="116" mass="12243">MVLTISTGNPPFREETHHLEGEPTISGENPPSREGTHHLGGGTTFSGENRPSGRAGAESREKVVAPSEINGLLWKALVRATRGRPPKEDAMHTIAVTVTPVAAVLRDPFGTTGILG</sequence>
<dbReference type="Proteomes" id="UP001500596">
    <property type="component" value="Unassembled WGS sequence"/>
</dbReference>
<feature type="compositionally biased region" description="Basic and acidic residues" evidence="1">
    <location>
        <begin position="12"/>
        <end position="21"/>
    </location>
</feature>
<evidence type="ECO:0000256" key="1">
    <source>
        <dbReference type="SAM" id="MobiDB-lite"/>
    </source>
</evidence>
<evidence type="ECO:0000313" key="3">
    <source>
        <dbReference type="Proteomes" id="UP001500596"/>
    </source>
</evidence>
<dbReference type="RefSeq" id="WP_344052140.1">
    <property type="nucleotide sequence ID" value="NZ_BAAAPK010000001.1"/>
</dbReference>
<feature type="region of interest" description="Disordered" evidence="1">
    <location>
        <begin position="1"/>
        <end position="63"/>
    </location>
</feature>
<proteinExistence type="predicted"/>
<reference evidence="2 3" key="1">
    <citation type="journal article" date="2019" name="Int. J. Syst. Evol. Microbiol.">
        <title>The Global Catalogue of Microorganisms (GCM) 10K type strain sequencing project: providing services to taxonomists for standard genome sequencing and annotation.</title>
        <authorList>
            <consortium name="The Broad Institute Genomics Platform"/>
            <consortium name="The Broad Institute Genome Sequencing Center for Infectious Disease"/>
            <person name="Wu L."/>
            <person name="Ma J."/>
        </authorList>
    </citation>
    <scope>NUCLEOTIDE SEQUENCE [LARGE SCALE GENOMIC DNA]</scope>
    <source>
        <strain evidence="2 3">JCM 15575</strain>
    </source>
</reference>
<keyword evidence="3" id="KW-1185">Reference proteome</keyword>
<name>A0ABN2G9U0_9MICO</name>
<organism evidence="2 3">
    <name type="scientific">Microbacterium lacus</name>
    <dbReference type="NCBI Taxonomy" id="415217"/>
    <lineage>
        <taxon>Bacteria</taxon>
        <taxon>Bacillati</taxon>
        <taxon>Actinomycetota</taxon>
        <taxon>Actinomycetes</taxon>
        <taxon>Micrococcales</taxon>
        <taxon>Microbacteriaceae</taxon>
        <taxon>Microbacterium</taxon>
    </lineage>
</organism>
<comment type="caution">
    <text evidence="2">The sequence shown here is derived from an EMBL/GenBank/DDBJ whole genome shotgun (WGS) entry which is preliminary data.</text>
</comment>
<dbReference type="EMBL" id="BAAAPK010000001">
    <property type="protein sequence ID" value="GAA1667427.1"/>
    <property type="molecule type" value="Genomic_DNA"/>
</dbReference>
<evidence type="ECO:0000313" key="2">
    <source>
        <dbReference type="EMBL" id="GAA1667427.1"/>
    </source>
</evidence>
<accession>A0ABN2G9U0</accession>
<gene>
    <name evidence="2" type="ORF">GCM10009807_09510</name>
</gene>
<protein>
    <submittedName>
        <fullName evidence="2">Uncharacterized protein</fullName>
    </submittedName>
</protein>